<dbReference type="KEGG" id="more:E1B28_013218"/>
<organism evidence="1 2">
    <name type="scientific">Marasmius oreades</name>
    <name type="common">fairy-ring Marasmius</name>
    <dbReference type="NCBI Taxonomy" id="181124"/>
    <lineage>
        <taxon>Eukaryota</taxon>
        <taxon>Fungi</taxon>
        <taxon>Dikarya</taxon>
        <taxon>Basidiomycota</taxon>
        <taxon>Agaricomycotina</taxon>
        <taxon>Agaricomycetes</taxon>
        <taxon>Agaricomycetidae</taxon>
        <taxon>Agaricales</taxon>
        <taxon>Marasmiineae</taxon>
        <taxon>Marasmiaceae</taxon>
        <taxon>Marasmius</taxon>
    </lineage>
</organism>
<reference evidence="1" key="1">
    <citation type="journal article" date="2021" name="Genome Biol. Evol.">
        <title>The assembled and annotated genome of the fairy-ring fungus Marasmius oreades.</title>
        <authorList>
            <person name="Hiltunen M."/>
            <person name="Ament-Velasquez S.L."/>
            <person name="Johannesson H."/>
        </authorList>
    </citation>
    <scope>NUCLEOTIDE SEQUENCE</scope>
    <source>
        <strain evidence="1">03SP1</strain>
    </source>
</reference>
<dbReference type="GeneID" id="66082293"/>
<evidence type="ECO:0000313" key="2">
    <source>
        <dbReference type="Proteomes" id="UP001049176"/>
    </source>
</evidence>
<dbReference type="RefSeq" id="XP_043003709.1">
    <property type="nucleotide sequence ID" value="XM_043158364.1"/>
</dbReference>
<name>A0A9P7RQJ4_9AGAR</name>
<sequence length="58" mass="5807">MILGTKASIVIARPVYVATLVAWAAVESALGASPVNIIWVGEDTCAAVLVAAANVVVA</sequence>
<evidence type="ECO:0000313" key="1">
    <source>
        <dbReference type="EMBL" id="KAG7087238.1"/>
    </source>
</evidence>
<proteinExistence type="predicted"/>
<dbReference type="AlphaFoldDB" id="A0A9P7RQJ4"/>
<gene>
    <name evidence="1" type="ORF">E1B28_013218</name>
</gene>
<accession>A0A9P7RQJ4</accession>
<dbReference type="Proteomes" id="UP001049176">
    <property type="component" value="Chromosome 9"/>
</dbReference>
<protein>
    <submittedName>
        <fullName evidence="1">Uncharacterized protein</fullName>
    </submittedName>
</protein>
<dbReference type="EMBL" id="CM032189">
    <property type="protein sequence ID" value="KAG7087238.1"/>
    <property type="molecule type" value="Genomic_DNA"/>
</dbReference>
<comment type="caution">
    <text evidence="1">The sequence shown here is derived from an EMBL/GenBank/DDBJ whole genome shotgun (WGS) entry which is preliminary data.</text>
</comment>
<keyword evidence="2" id="KW-1185">Reference proteome</keyword>